<keyword evidence="2" id="KW-1185">Reference proteome</keyword>
<dbReference type="OrthoDB" id="6370236at2"/>
<dbReference type="EMBL" id="AP018933">
    <property type="protein sequence ID" value="BBG30673.1"/>
    <property type="molecule type" value="Genomic_DNA"/>
</dbReference>
<reference evidence="1 2" key="1">
    <citation type="submission" date="2018-09" db="EMBL/GenBank/DDBJ databases">
        <title>Zymobacter palmae IAM14233 (=T109) whole genome analysis.</title>
        <authorList>
            <person name="Yanase H."/>
        </authorList>
    </citation>
    <scope>NUCLEOTIDE SEQUENCE [LARGE SCALE GENOMIC DNA]</scope>
    <source>
        <strain evidence="1 2">IAM14233</strain>
    </source>
</reference>
<organism evidence="1 2">
    <name type="scientific">Zymobacter palmae</name>
    <dbReference type="NCBI Taxonomy" id="33074"/>
    <lineage>
        <taxon>Bacteria</taxon>
        <taxon>Pseudomonadati</taxon>
        <taxon>Pseudomonadota</taxon>
        <taxon>Gammaproteobacteria</taxon>
        <taxon>Oceanospirillales</taxon>
        <taxon>Halomonadaceae</taxon>
        <taxon>Zymobacter group</taxon>
        <taxon>Zymobacter</taxon>
    </lineage>
</organism>
<proteinExistence type="predicted"/>
<protein>
    <submittedName>
        <fullName evidence="1">La protein, smallRNA-binding pol III</fullName>
    </submittedName>
</protein>
<name>A0A348HGC1_9GAMM</name>
<sequence length="83" mass="9444">MIDNAILEIVELPDGEVVLRSTDSDDEAPLVSIRFSEQALELLQRSRFDVAREMIDHAITRSMLWDGDDTLSEQDEEESVTVH</sequence>
<gene>
    <name evidence="1" type="ORF">ZBT109_1927</name>
</gene>
<dbReference type="STRING" id="1123510.GCA_000620025_02042"/>
<dbReference type="AlphaFoldDB" id="A0A348HGC1"/>
<evidence type="ECO:0000313" key="1">
    <source>
        <dbReference type="EMBL" id="BBG30673.1"/>
    </source>
</evidence>
<dbReference type="Proteomes" id="UP000267342">
    <property type="component" value="Chromosome"/>
</dbReference>
<evidence type="ECO:0000313" key="2">
    <source>
        <dbReference type="Proteomes" id="UP000267342"/>
    </source>
</evidence>
<dbReference type="RefSeq" id="WP_027705144.1">
    <property type="nucleotide sequence ID" value="NZ_AP018933.1"/>
</dbReference>
<accession>A0A348HGC1</accession>
<dbReference type="KEGG" id="zpl:ZBT109_1927"/>